<feature type="region of interest" description="Disordered" evidence="1">
    <location>
        <begin position="1"/>
        <end position="36"/>
    </location>
</feature>
<sequence>MDQQQDMKMDVKEAAAVPAEHPQWDLSDSDSENNEE</sequence>
<evidence type="ECO:0000313" key="2">
    <source>
        <dbReference type="EMBL" id="CAH2233479.1"/>
    </source>
</evidence>
<evidence type="ECO:0000256" key="1">
    <source>
        <dbReference type="SAM" id="MobiDB-lite"/>
    </source>
</evidence>
<protein>
    <submittedName>
        <fullName evidence="2">Jg3080 protein</fullName>
    </submittedName>
</protein>
<feature type="compositionally biased region" description="Acidic residues" evidence="1">
    <location>
        <begin position="27"/>
        <end position="36"/>
    </location>
</feature>
<dbReference type="Proteomes" id="UP000838756">
    <property type="component" value="Unassembled WGS sequence"/>
</dbReference>
<evidence type="ECO:0000313" key="3">
    <source>
        <dbReference type="Proteomes" id="UP000838756"/>
    </source>
</evidence>
<keyword evidence="3" id="KW-1185">Reference proteome</keyword>
<dbReference type="OrthoDB" id="1734229at2759"/>
<comment type="caution">
    <text evidence="2">The sequence shown here is derived from an EMBL/GenBank/DDBJ whole genome shotgun (WGS) entry which is preliminary data.</text>
</comment>
<accession>A0A8S4RCR9</accession>
<feature type="compositionally biased region" description="Basic and acidic residues" evidence="1">
    <location>
        <begin position="1"/>
        <end position="13"/>
    </location>
</feature>
<name>A0A8S4RCR9_9NEOP</name>
<proteinExistence type="predicted"/>
<dbReference type="EMBL" id="CAKXAJ010024971">
    <property type="protein sequence ID" value="CAH2233479.1"/>
    <property type="molecule type" value="Genomic_DNA"/>
</dbReference>
<organism evidence="2 3">
    <name type="scientific">Pararge aegeria aegeria</name>
    <dbReference type="NCBI Taxonomy" id="348720"/>
    <lineage>
        <taxon>Eukaryota</taxon>
        <taxon>Metazoa</taxon>
        <taxon>Ecdysozoa</taxon>
        <taxon>Arthropoda</taxon>
        <taxon>Hexapoda</taxon>
        <taxon>Insecta</taxon>
        <taxon>Pterygota</taxon>
        <taxon>Neoptera</taxon>
        <taxon>Endopterygota</taxon>
        <taxon>Lepidoptera</taxon>
        <taxon>Glossata</taxon>
        <taxon>Ditrysia</taxon>
        <taxon>Papilionoidea</taxon>
        <taxon>Nymphalidae</taxon>
        <taxon>Satyrinae</taxon>
        <taxon>Satyrini</taxon>
        <taxon>Parargina</taxon>
        <taxon>Pararge</taxon>
    </lineage>
</organism>
<reference evidence="2" key="1">
    <citation type="submission" date="2022-03" db="EMBL/GenBank/DDBJ databases">
        <authorList>
            <person name="Lindestad O."/>
        </authorList>
    </citation>
    <scope>NUCLEOTIDE SEQUENCE</scope>
</reference>
<dbReference type="AlphaFoldDB" id="A0A8S4RCR9"/>
<feature type="non-terminal residue" evidence="2">
    <location>
        <position position="36"/>
    </location>
</feature>
<gene>
    <name evidence="2" type="primary">jg3080</name>
    <name evidence="2" type="ORF">PAEG_LOCUS11450</name>
</gene>